<proteinExistence type="predicted"/>
<accession>A0A7K0DU52</accession>
<dbReference type="AlphaFoldDB" id="A0A7K0DU52"/>
<organism evidence="1 2">
    <name type="scientific">Nocardia aurantia</name>
    <dbReference type="NCBI Taxonomy" id="2585199"/>
    <lineage>
        <taxon>Bacteria</taxon>
        <taxon>Bacillati</taxon>
        <taxon>Actinomycetota</taxon>
        <taxon>Actinomycetes</taxon>
        <taxon>Mycobacteriales</taxon>
        <taxon>Nocardiaceae</taxon>
        <taxon>Nocardia</taxon>
    </lineage>
</organism>
<dbReference type="EMBL" id="WEGI01000011">
    <property type="protein sequence ID" value="MQY29290.1"/>
    <property type="molecule type" value="Genomic_DNA"/>
</dbReference>
<dbReference type="RefSeq" id="WP_153346091.1">
    <property type="nucleotide sequence ID" value="NZ_WEGI01000011.1"/>
</dbReference>
<dbReference type="OrthoDB" id="4560608at2"/>
<evidence type="ECO:0000313" key="2">
    <source>
        <dbReference type="Proteomes" id="UP000431401"/>
    </source>
</evidence>
<keyword evidence="2" id="KW-1185">Reference proteome</keyword>
<dbReference type="InterPro" id="IPR045954">
    <property type="entry name" value="DUF6374"/>
</dbReference>
<name>A0A7K0DU52_9NOCA</name>
<evidence type="ECO:0000313" key="1">
    <source>
        <dbReference type="EMBL" id="MQY29290.1"/>
    </source>
</evidence>
<dbReference type="Proteomes" id="UP000431401">
    <property type="component" value="Unassembled WGS sequence"/>
</dbReference>
<protein>
    <submittedName>
        <fullName evidence="1">Uncharacterized protein</fullName>
    </submittedName>
</protein>
<dbReference type="Pfam" id="PF19901">
    <property type="entry name" value="DUF6374"/>
    <property type="match status" value="1"/>
</dbReference>
<reference evidence="1 2" key="1">
    <citation type="submission" date="2019-10" db="EMBL/GenBank/DDBJ databases">
        <title>Nocardia macrotermitis sp. nov. and Nocardia aurantia sp. nov., isolated from the gut of fungus growing-termite Macrotermes natalensis.</title>
        <authorList>
            <person name="Benndorf R."/>
            <person name="Schwitalla J."/>
            <person name="Martin K."/>
            <person name="De Beer W."/>
            <person name="Kaster A.-K."/>
            <person name="Vollmers J."/>
            <person name="Poulsen M."/>
            <person name="Beemelmanns C."/>
        </authorList>
    </citation>
    <scope>NUCLEOTIDE SEQUENCE [LARGE SCALE GENOMIC DNA]</scope>
    <source>
        <strain evidence="1 2">RB56</strain>
    </source>
</reference>
<comment type="caution">
    <text evidence="1">The sequence shown here is derived from an EMBL/GenBank/DDBJ whole genome shotgun (WGS) entry which is preliminary data.</text>
</comment>
<sequence length="77" mass="8507">MSEPARIPDAYQQIDQVRRQLVEAAAFSKHLTPDALEHLAGTLATGLRLIADHTTASPVRYSGGGHKHAGFLRYRLR</sequence>
<gene>
    <name evidence="1" type="ORF">NRB56_48800</name>
</gene>